<dbReference type="AlphaFoldDB" id="A0A8J3ELJ2"/>
<dbReference type="SMART" id="SM00091">
    <property type="entry name" value="PAS"/>
    <property type="match status" value="1"/>
</dbReference>
<organism evidence="6 7">
    <name type="scientific">Pullulanibacillus pueri</name>
    <dbReference type="NCBI Taxonomy" id="1437324"/>
    <lineage>
        <taxon>Bacteria</taxon>
        <taxon>Bacillati</taxon>
        <taxon>Bacillota</taxon>
        <taxon>Bacilli</taxon>
        <taxon>Bacillales</taxon>
        <taxon>Sporolactobacillaceae</taxon>
        <taxon>Pullulanibacillus</taxon>
    </lineage>
</organism>
<evidence type="ECO:0000313" key="6">
    <source>
        <dbReference type="EMBL" id="GGH78730.1"/>
    </source>
</evidence>
<dbReference type="InterPro" id="IPR013656">
    <property type="entry name" value="PAS_4"/>
</dbReference>
<reference evidence="6" key="2">
    <citation type="submission" date="2020-09" db="EMBL/GenBank/DDBJ databases">
        <authorList>
            <person name="Sun Q."/>
            <person name="Zhou Y."/>
        </authorList>
    </citation>
    <scope>NUCLEOTIDE SEQUENCE</scope>
    <source>
        <strain evidence="6">CGMCC 1.12777</strain>
    </source>
</reference>
<dbReference type="SMART" id="SM00283">
    <property type="entry name" value="MA"/>
    <property type="match status" value="1"/>
</dbReference>
<feature type="domain" description="PAS" evidence="4">
    <location>
        <begin position="22"/>
        <end position="51"/>
    </location>
</feature>
<dbReference type="InterPro" id="IPR035965">
    <property type="entry name" value="PAS-like_dom_sf"/>
</dbReference>
<feature type="domain" description="Methyl-accepting transducer" evidence="3">
    <location>
        <begin position="112"/>
        <end position="286"/>
    </location>
</feature>
<dbReference type="InterPro" id="IPR000700">
    <property type="entry name" value="PAS-assoc_C"/>
</dbReference>
<sequence length="286" mass="31462">MVAELQTKMSIFFKAVNQSLAIITFDPHGTILFANQNFAQLIGYSSEELEGMHHRQLCPEAFVSSPDYKNFWINLGHGVAFHDKVERITKAGSSLWLDAMYTPVLNEEGTVEAVVKIATDITEQETVLQQSASEFRIVVEEMTASTNEVHEASLTIAKNMEALNMESDGVKKNIEQIQSIASFVKEIAARSKILGLNASIEAARAGEHGRGFAVVANEVQNLAQTSEEAADNISDQLKNILYSVATMIEKVKEITSKIESNTTSIEELNEAYNHIAATAENLTVTH</sequence>
<dbReference type="InterPro" id="IPR001610">
    <property type="entry name" value="PAC"/>
</dbReference>
<gene>
    <name evidence="6" type="ORF">GCM10007096_12600</name>
</gene>
<dbReference type="Pfam" id="PF00015">
    <property type="entry name" value="MCPsignal"/>
    <property type="match status" value="1"/>
</dbReference>
<dbReference type="InterPro" id="IPR000014">
    <property type="entry name" value="PAS"/>
</dbReference>
<comment type="caution">
    <text evidence="6">The sequence shown here is derived from an EMBL/GenBank/DDBJ whole genome shotgun (WGS) entry which is preliminary data.</text>
</comment>
<name>A0A8J3ELJ2_9BACL</name>
<dbReference type="EMBL" id="BMFV01000007">
    <property type="protein sequence ID" value="GGH78730.1"/>
    <property type="molecule type" value="Genomic_DNA"/>
</dbReference>
<evidence type="ECO:0000256" key="2">
    <source>
        <dbReference type="PROSITE-ProRule" id="PRU00284"/>
    </source>
</evidence>
<evidence type="ECO:0000259" key="3">
    <source>
        <dbReference type="PROSITE" id="PS50111"/>
    </source>
</evidence>
<evidence type="ECO:0000313" key="7">
    <source>
        <dbReference type="Proteomes" id="UP000656813"/>
    </source>
</evidence>
<dbReference type="Gene3D" id="3.30.450.20">
    <property type="entry name" value="PAS domain"/>
    <property type="match status" value="1"/>
</dbReference>
<reference evidence="6" key="1">
    <citation type="journal article" date="2014" name="Int. J. Syst. Evol. Microbiol.">
        <title>Complete genome sequence of Corynebacterium casei LMG S-19264T (=DSM 44701T), isolated from a smear-ripened cheese.</title>
        <authorList>
            <consortium name="US DOE Joint Genome Institute (JGI-PGF)"/>
            <person name="Walter F."/>
            <person name="Albersmeier A."/>
            <person name="Kalinowski J."/>
            <person name="Ruckert C."/>
        </authorList>
    </citation>
    <scope>NUCLEOTIDE SEQUENCE</scope>
    <source>
        <strain evidence="6">CGMCC 1.12777</strain>
    </source>
</reference>
<dbReference type="PROSITE" id="PS50112">
    <property type="entry name" value="PAS"/>
    <property type="match status" value="1"/>
</dbReference>
<protein>
    <recommendedName>
        <fullName evidence="8">Chemotaxis protein</fullName>
    </recommendedName>
</protein>
<evidence type="ECO:0000256" key="1">
    <source>
        <dbReference type="ARBA" id="ARBA00023224"/>
    </source>
</evidence>
<proteinExistence type="predicted"/>
<dbReference type="GO" id="GO:0016020">
    <property type="term" value="C:membrane"/>
    <property type="evidence" value="ECO:0007669"/>
    <property type="project" value="InterPro"/>
</dbReference>
<dbReference type="InterPro" id="IPR004089">
    <property type="entry name" value="MCPsignal_dom"/>
</dbReference>
<dbReference type="PROSITE" id="PS50111">
    <property type="entry name" value="CHEMOTAXIS_TRANSDUC_2"/>
    <property type="match status" value="1"/>
</dbReference>
<dbReference type="RefSeq" id="WP_188496553.1">
    <property type="nucleotide sequence ID" value="NZ_BMFV01000007.1"/>
</dbReference>
<dbReference type="PANTHER" id="PTHR32089:SF112">
    <property type="entry name" value="LYSOZYME-LIKE PROTEIN-RELATED"/>
    <property type="match status" value="1"/>
</dbReference>
<dbReference type="GO" id="GO:0007165">
    <property type="term" value="P:signal transduction"/>
    <property type="evidence" value="ECO:0007669"/>
    <property type="project" value="UniProtKB-KW"/>
</dbReference>
<dbReference type="NCBIfam" id="TIGR00229">
    <property type="entry name" value="sensory_box"/>
    <property type="match status" value="1"/>
</dbReference>
<dbReference type="Proteomes" id="UP000656813">
    <property type="component" value="Unassembled WGS sequence"/>
</dbReference>
<dbReference type="CDD" id="cd00130">
    <property type="entry name" value="PAS"/>
    <property type="match status" value="1"/>
</dbReference>
<dbReference type="SUPFAM" id="SSF58104">
    <property type="entry name" value="Methyl-accepting chemotaxis protein (MCP) signaling domain"/>
    <property type="match status" value="1"/>
</dbReference>
<dbReference type="SMART" id="SM00086">
    <property type="entry name" value="PAC"/>
    <property type="match status" value="1"/>
</dbReference>
<keyword evidence="1 2" id="KW-0807">Transducer</keyword>
<dbReference type="Gene3D" id="6.10.250.3200">
    <property type="match status" value="1"/>
</dbReference>
<dbReference type="Pfam" id="PF08448">
    <property type="entry name" value="PAS_4"/>
    <property type="match status" value="1"/>
</dbReference>
<dbReference type="PROSITE" id="PS50113">
    <property type="entry name" value="PAC"/>
    <property type="match status" value="1"/>
</dbReference>
<accession>A0A8J3ELJ2</accession>
<evidence type="ECO:0000259" key="5">
    <source>
        <dbReference type="PROSITE" id="PS50113"/>
    </source>
</evidence>
<dbReference type="PANTHER" id="PTHR32089">
    <property type="entry name" value="METHYL-ACCEPTING CHEMOTAXIS PROTEIN MCPB"/>
    <property type="match status" value="1"/>
</dbReference>
<feature type="domain" description="PAC" evidence="5">
    <location>
        <begin position="81"/>
        <end position="133"/>
    </location>
</feature>
<evidence type="ECO:0008006" key="8">
    <source>
        <dbReference type="Google" id="ProtNLM"/>
    </source>
</evidence>
<dbReference type="SUPFAM" id="SSF55785">
    <property type="entry name" value="PYP-like sensor domain (PAS domain)"/>
    <property type="match status" value="1"/>
</dbReference>
<evidence type="ECO:0000259" key="4">
    <source>
        <dbReference type="PROSITE" id="PS50112"/>
    </source>
</evidence>
<keyword evidence="7" id="KW-1185">Reference proteome</keyword>